<dbReference type="Proteomes" id="UP000199249">
    <property type="component" value="Unassembled WGS sequence"/>
</dbReference>
<dbReference type="Pfam" id="PF00196">
    <property type="entry name" value="GerE"/>
    <property type="match status" value="1"/>
</dbReference>
<keyword evidence="1" id="KW-0805">Transcription regulation</keyword>
<dbReference type="GO" id="GO:0006355">
    <property type="term" value="P:regulation of DNA-templated transcription"/>
    <property type="evidence" value="ECO:0007669"/>
    <property type="project" value="InterPro"/>
</dbReference>
<dbReference type="CDD" id="cd06170">
    <property type="entry name" value="LuxR_C_like"/>
    <property type="match status" value="1"/>
</dbReference>
<evidence type="ECO:0000313" key="5">
    <source>
        <dbReference type="EMBL" id="SDZ00132.1"/>
    </source>
</evidence>
<accession>A0A1H3PG36</accession>
<evidence type="ECO:0000256" key="1">
    <source>
        <dbReference type="ARBA" id="ARBA00023015"/>
    </source>
</evidence>
<dbReference type="STRING" id="651662.SAMN04488069_1316"/>
<dbReference type="AlphaFoldDB" id="A0A1H3PG36"/>
<dbReference type="RefSeq" id="WP_092743993.1">
    <property type="nucleotide sequence ID" value="NZ_FNOV01000031.1"/>
</dbReference>
<proteinExistence type="predicted"/>
<dbReference type="InterPro" id="IPR036388">
    <property type="entry name" value="WH-like_DNA-bd_sf"/>
</dbReference>
<gene>
    <name evidence="5" type="ORF">SAMN04488069_1316</name>
</gene>
<dbReference type="PANTHER" id="PTHR44688">
    <property type="entry name" value="DNA-BINDING TRANSCRIPTIONAL ACTIVATOR DEVR_DOSR"/>
    <property type="match status" value="1"/>
</dbReference>
<evidence type="ECO:0000256" key="3">
    <source>
        <dbReference type="ARBA" id="ARBA00023163"/>
    </source>
</evidence>
<keyword evidence="3" id="KW-0804">Transcription</keyword>
<dbReference type="SUPFAM" id="SSF46894">
    <property type="entry name" value="C-terminal effector domain of the bipartite response regulators"/>
    <property type="match status" value="1"/>
</dbReference>
<organism evidence="5 6">
    <name type="scientific">Hymenobacter psychrophilus</name>
    <dbReference type="NCBI Taxonomy" id="651662"/>
    <lineage>
        <taxon>Bacteria</taxon>
        <taxon>Pseudomonadati</taxon>
        <taxon>Bacteroidota</taxon>
        <taxon>Cytophagia</taxon>
        <taxon>Cytophagales</taxon>
        <taxon>Hymenobacteraceae</taxon>
        <taxon>Hymenobacter</taxon>
    </lineage>
</organism>
<dbReference type="PANTHER" id="PTHR44688:SF16">
    <property type="entry name" value="DNA-BINDING TRANSCRIPTIONAL ACTIVATOR DEVR_DOSR"/>
    <property type="match status" value="1"/>
</dbReference>
<dbReference type="Gene3D" id="1.10.10.10">
    <property type="entry name" value="Winged helix-like DNA-binding domain superfamily/Winged helix DNA-binding domain"/>
    <property type="match status" value="1"/>
</dbReference>
<name>A0A1H3PG36_9BACT</name>
<evidence type="ECO:0000313" key="6">
    <source>
        <dbReference type="Proteomes" id="UP000199249"/>
    </source>
</evidence>
<dbReference type="Gene3D" id="3.30.450.20">
    <property type="entry name" value="PAS domain"/>
    <property type="match status" value="1"/>
</dbReference>
<reference evidence="6" key="1">
    <citation type="submission" date="2016-10" db="EMBL/GenBank/DDBJ databases">
        <authorList>
            <person name="Varghese N."/>
            <person name="Submissions S."/>
        </authorList>
    </citation>
    <scope>NUCLEOTIDE SEQUENCE [LARGE SCALE GENOMIC DNA]</scope>
    <source>
        <strain evidence="6">CGMCC 1.8975</strain>
    </source>
</reference>
<evidence type="ECO:0000256" key="2">
    <source>
        <dbReference type="ARBA" id="ARBA00023125"/>
    </source>
</evidence>
<feature type="domain" description="HTH luxR-type" evidence="4">
    <location>
        <begin position="184"/>
        <end position="249"/>
    </location>
</feature>
<dbReference type="InterPro" id="IPR016032">
    <property type="entry name" value="Sig_transdc_resp-reg_C-effctor"/>
</dbReference>
<keyword evidence="6" id="KW-1185">Reference proteome</keyword>
<dbReference type="SMART" id="SM00421">
    <property type="entry name" value="HTH_LUXR"/>
    <property type="match status" value="1"/>
</dbReference>
<dbReference type="PROSITE" id="PS50043">
    <property type="entry name" value="HTH_LUXR_2"/>
    <property type="match status" value="1"/>
</dbReference>
<evidence type="ECO:0000259" key="4">
    <source>
        <dbReference type="PROSITE" id="PS50043"/>
    </source>
</evidence>
<protein>
    <submittedName>
        <fullName evidence="5">Regulatory protein, luxR family</fullName>
    </submittedName>
</protein>
<keyword evidence="2" id="KW-0238">DNA-binding</keyword>
<dbReference type="GO" id="GO:0003677">
    <property type="term" value="F:DNA binding"/>
    <property type="evidence" value="ECO:0007669"/>
    <property type="project" value="UniProtKB-KW"/>
</dbReference>
<dbReference type="InterPro" id="IPR000792">
    <property type="entry name" value="Tscrpt_reg_LuxR_C"/>
</dbReference>
<dbReference type="EMBL" id="FNOV01000031">
    <property type="protein sequence ID" value="SDZ00132.1"/>
    <property type="molecule type" value="Genomic_DNA"/>
</dbReference>
<dbReference type="PRINTS" id="PR00038">
    <property type="entry name" value="HTHLUXR"/>
</dbReference>
<sequence>MKEISAFFNGANTISDIDQENGQQFNYLDCVKAFAVATYSSIYVIDYMKQGFEYVSDNPLFLCGNTATQVQEMGYNYYFKYVPEKDLELLLKINTVGFEFYEKIPLEDRGNYSISYDFHLRNQEGKLILINQKLTPIFFNNEGKIWKALCVVSLSSERAEGNIRIHKSGENEFYTYDLQENIWRPDQKMKLSVRETEILQLSVRGHTINEISEILFVSPDTVKFHRRKLFEKMGVNSMTEATSYAVNNNLNIFWQVKSKKS</sequence>
<dbReference type="OrthoDB" id="1727128at2"/>